<evidence type="ECO:0000313" key="3">
    <source>
        <dbReference type="Proteomes" id="UP001066276"/>
    </source>
</evidence>
<name>A0AAV7WIB1_PLEWA</name>
<evidence type="ECO:0000256" key="1">
    <source>
        <dbReference type="SAM" id="MobiDB-lite"/>
    </source>
</evidence>
<feature type="region of interest" description="Disordered" evidence="1">
    <location>
        <begin position="144"/>
        <end position="181"/>
    </location>
</feature>
<dbReference type="AlphaFoldDB" id="A0AAV7WIB1"/>
<dbReference type="EMBL" id="JANPWB010000001">
    <property type="protein sequence ID" value="KAJ1212371.1"/>
    <property type="molecule type" value="Genomic_DNA"/>
</dbReference>
<gene>
    <name evidence="2" type="ORF">NDU88_000035</name>
</gene>
<comment type="caution">
    <text evidence="2">The sequence shown here is derived from an EMBL/GenBank/DDBJ whole genome shotgun (WGS) entry which is preliminary data.</text>
</comment>
<proteinExistence type="predicted"/>
<reference evidence="2" key="1">
    <citation type="journal article" date="2022" name="bioRxiv">
        <title>Sequencing and chromosome-scale assembly of the giantPleurodeles waltlgenome.</title>
        <authorList>
            <person name="Brown T."/>
            <person name="Elewa A."/>
            <person name="Iarovenko S."/>
            <person name="Subramanian E."/>
            <person name="Araus A.J."/>
            <person name="Petzold A."/>
            <person name="Susuki M."/>
            <person name="Suzuki K.-i.T."/>
            <person name="Hayashi T."/>
            <person name="Toyoda A."/>
            <person name="Oliveira C."/>
            <person name="Osipova E."/>
            <person name="Leigh N.D."/>
            <person name="Simon A."/>
            <person name="Yun M.H."/>
        </authorList>
    </citation>
    <scope>NUCLEOTIDE SEQUENCE</scope>
    <source>
        <strain evidence="2">20211129_DDA</strain>
        <tissue evidence="2">Liver</tissue>
    </source>
</reference>
<evidence type="ECO:0000313" key="2">
    <source>
        <dbReference type="EMBL" id="KAJ1212371.1"/>
    </source>
</evidence>
<feature type="region of interest" description="Disordered" evidence="1">
    <location>
        <begin position="1"/>
        <end position="94"/>
    </location>
</feature>
<accession>A0AAV7WIB1</accession>
<keyword evidence="3" id="KW-1185">Reference proteome</keyword>
<dbReference type="Proteomes" id="UP001066276">
    <property type="component" value="Chromosome 1_1"/>
</dbReference>
<organism evidence="2 3">
    <name type="scientific">Pleurodeles waltl</name>
    <name type="common">Iberian ribbed newt</name>
    <dbReference type="NCBI Taxonomy" id="8319"/>
    <lineage>
        <taxon>Eukaryota</taxon>
        <taxon>Metazoa</taxon>
        <taxon>Chordata</taxon>
        <taxon>Craniata</taxon>
        <taxon>Vertebrata</taxon>
        <taxon>Euteleostomi</taxon>
        <taxon>Amphibia</taxon>
        <taxon>Batrachia</taxon>
        <taxon>Caudata</taxon>
        <taxon>Salamandroidea</taxon>
        <taxon>Salamandridae</taxon>
        <taxon>Pleurodelinae</taxon>
        <taxon>Pleurodeles</taxon>
    </lineage>
</organism>
<protein>
    <submittedName>
        <fullName evidence="2">Uncharacterized protein</fullName>
    </submittedName>
</protein>
<sequence>MHPSLGGHLTHPSLGGNLTHPSLGGHLTHPSLGGHLTHPSLGGTSRTRPWGAPHAPVPGREPHAPVPGGHLTHPSLGGTSRRAPAPAAPSYLSVRRKASRRFISRVLGAQWRRGSGARKQGPPCQCGAEPGPPCLCGKQRRASEAAMSVRGRRVNVNEGPQTGRDRSERSPPSAARTITLW</sequence>